<dbReference type="InterPro" id="IPR048343">
    <property type="entry name" value="ZW10_C"/>
</dbReference>
<dbReference type="GO" id="GO:0007094">
    <property type="term" value="P:mitotic spindle assembly checkpoint signaling"/>
    <property type="evidence" value="ECO:0007669"/>
    <property type="project" value="TreeGrafter"/>
</dbReference>
<dbReference type="GO" id="GO:1990423">
    <property type="term" value="C:RZZ complex"/>
    <property type="evidence" value="ECO:0007669"/>
    <property type="project" value="TreeGrafter"/>
</dbReference>
<keyword evidence="4" id="KW-1185">Reference proteome</keyword>
<feature type="domain" description="Centromere/kinetochore protein zw10 C-terminal" evidence="2">
    <location>
        <begin position="354"/>
        <end position="436"/>
    </location>
</feature>
<gene>
    <name evidence="3" type="primary">YTM1_2</name>
    <name evidence="3" type="ORF">H4R20_003617</name>
</gene>
<dbReference type="Proteomes" id="UP001140094">
    <property type="component" value="Unassembled WGS sequence"/>
</dbReference>
<evidence type="ECO:0000313" key="4">
    <source>
        <dbReference type="Proteomes" id="UP001140094"/>
    </source>
</evidence>
<dbReference type="GO" id="GO:0006888">
    <property type="term" value="P:endoplasmic reticulum to Golgi vesicle-mediated transport"/>
    <property type="evidence" value="ECO:0007669"/>
    <property type="project" value="TreeGrafter"/>
</dbReference>
<dbReference type="InterPro" id="IPR046362">
    <property type="entry name" value="Zw10/DSL1_C_sf"/>
</dbReference>
<dbReference type="PANTHER" id="PTHR12205">
    <property type="entry name" value="CENTROMERE/KINETOCHORE PROTEIN ZW10"/>
    <property type="match status" value="1"/>
</dbReference>
<comment type="caution">
    <text evidence="3">The sequence shown here is derived from an EMBL/GenBank/DDBJ whole genome shotgun (WGS) entry which is preliminary data.</text>
</comment>
<evidence type="ECO:0000313" key="3">
    <source>
        <dbReference type="EMBL" id="KAJ2801569.1"/>
    </source>
</evidence>
<sequence length="705" mass="76287">MLGDEETGIRAQLDTALEKLAQTQAQKRSNGEILDSLRQLSKISNSLEEMDRRIQTGNIEEAAQAVVALESVLESDYMLEDTRIKTVLRNRMAEARVNMRESTLDELRGFLVAESDADSAQIRVGAAGAQAVRQRAQSLLTAMDTLAVADEVRQALCTYVINTAIRPMLKARQVSRKEAADGSAAFEVRLSDAEEPSGSAEVCSVVLGAAEFVSGALGGNVKAELWTAEALAELAKLVLERCFLRCIPATRAELVEFRSEAEQMERFEKQLLGHSGPIFAATERLDELFIEQQSARALAQVRTLAEDVAFESRDLPAHEEWTVELLRALAETSGELAPLLAQAALAVEATKRVFPKCAVSASAHGLVATAYGLVNEAAQSGTAAQQLVRAARCLFDLHRALSVTLHHAQLRSTPALAWLFHNDCLYSAHHAAALGALSRHLLPADEAGIEGEAWQRTASQLVAAASALTEELLRTESAELQRISGDRRGFGSAAADGQRAVLAKTASRARLAVTQLCRAMRPPAVTPHVFYRALGRYIDAVFSATIGAVTDVPDISADDSQVLSEHCRNIHSLTALFRLDAELIEPYCTLQASSLVATGALPDQLLDSDAESESSGPELPSTDADPACRTKDSGSARLAHRYCLLSDKLIQLADILVISRADILARRRAGLLVQFTTDEVISLVRALFSDTPERARDIDELRRLG</sequence>
<protein>
    <submittedName>
        <fullName evidence="3">Ribosome biogenesis protein ytm1</fullName>
    </submittedName>
</protein>
<name>A0A9W8HTE5_9FUNG</name>
<accession>A0A9W8HTE5</accession>
<evidence type="ECO:0000259" key="2">
    <source>
        <dbReference type="Pfam" id="PF20666"/>
    </source>
</evidence>
<dbReference type="OrthoDB" id="534815at2759"/>
<organism evidence="3 4">
    <name type="scientific">Coemansia guatemalensis</name>
    <dbReference type="NCBI Taxonomy" id="2761395"/>
    <lineage>
        <taxon>Eukaryota</taxon>
        <taxon>Fungi</taxon>
        <taxon>Fungi incertae sedis</taxon>
        <taxon>Zoopagomycota</taxon>
        <taxon>Kickxellomycotina</taxon>
        <taxon>Kickxellomycetes</taxon>
        <taxon>Kickxellales</taxon>
        <taxon>Kickxellaceae</taxon>
        <taxon>Coemansia</taxon>
    </lineage>
</organism>
<dbReference type="EMBL" id="JANBUO010000790">
    <property type="protein sequence ID" value="KAJ2801569.1"/>
    <property type="molecule type" value="Genomic_DNA"/>
</dbReference>
<dbReference type="Gene3D" id="1.10.357.150">
    <property type="match status" value="1"/>
</dbReference>
<proteinExistence type="predicted"/>
<dbReference type="AlphaFoldDB" id="A0A9W8HTE5"/>
<feature type="region of interest" description="Disordered" evidence="1">
    <location>
        <begin position="607"/>
        <end position="630"/>
    </location>
</feature>
<dbReference type="PANTHER" id="PTHR12205:SF0">
    <property type="entry name" value="CENTROMERE_KINETOCHORE PROTEIN ZW10 HOMOLOG"/>
    <property type="match status" value="1"/>
</dbReference>
<dbReference type="GO" id="GO:0005737">
    <property type="term" value="C:cytoplasm"/>
    <property type="evidence" value="ECO:0007669"/>
    <property type="project" value="GOC"/>
</dbReference>
<reference evidence="3" key="1">
    <citation type="submission" date="2022-07" db="EMBL/GenBank/DDBJ databases">
        <title>Phylogenomic reconstructions and comparative analyses of Kickxellomycotina fungi.</title>
        <authorList>
            <person name="Reynolds N.K."/>
            <person name="Stajich J.E."/>
            <person name="Barry K."/>
            <person name="Grigoriev I.V."/>
            <person name="Crous P."/>
            <person name="Smith M.E."/>
        </authorList>
    </citation>
    <scope>NUCLEOTIDE SEQUENCE</scope>
    <source>
        <strain evidence="3">NRRL 1565</strain>
    </source>
</reference>
<evidence type="ECO:0000256" key="1">
    <source>
        <dbReference type="SAM" id="MobiDB-lite"/>
    </source>
</evidence>
<dbReference type="Pfam" id="PF20666">
    <property type="entry name" value="ZW10_C"/>
    <property type="match status" value="1"/>
</dbReference>